<keyword evidence="2" id="KW-0255">Endonuclease</keyword>
<evidence type="ECO:0000256" key="3">
    <source>
        <dbReference type="ARBA" id="ARBA00022801"/>
    </source>
</evidence>
<evidence type="ECO:0000313" key="7">
    <source>
        <dbReference type="EMBL" id="KAJ8910529.1"/>
    </source>
</evidence>
<organism evidence="7 8">
    <name type="scientific">Exocentrus adspersus</name>
    <dbReference type="NCBI Taxonomy" id="1586481"/>
    <lineage>
        <taxon>Eukaryota</taxon>
        <taxon>Metazoa</taxon>
        <taxon>Ecdysozoa</taxon>
        <taxon>Arthropoda</taxon>
        <taxon>Hexapoda</taxon>
        <taxon>Insecta</taxon>
        <taxon>Pterygota</taxon>
        <taxon>Neoptera</taxon>
        <taxon>Endopterygota</taxon>
        <taxon>Coleoptera</taxon>
        <taxon>Polyphaga</taxon>
        <taxon>Cucujiformia</taxon>
        <taxon>Chrysomeloidea</taxon>
        <taxon>Cerambycidae</taxon>
        <taxon>Lamiinae</taxon>
        <taxon>Acanthocinini</taxon>
        <taxon>Exocentrus</taxon>
    </lineage>
</organism>
<evidence type="ECO:0000256" key="2">
    <source>
        <dbReference type="ARBA" id="ARBA00022759"/>
    </source>
</evidence>
<keyword evidence="8" id="KW-1185">Reference proteome</keyword>
<keyword evidence="1" id="KW-0540">Nuclease</keyword>
<dbReference type="InterPro" id="IPR011335">
    <property type="entry name" value="Restrct_endonuc-II-like"/>
</dbReference>
<dbReference type="InterPro" id="IPR011604">
    <property type="entry name" value="PDDEXK-like_dom_sf"/>
</dbReference>
<comment type="caution">
    <text evidence="7">The sequence shown here is derived from an EMBL/GenBank/DDBJ whole genome shotgun (WGS) entry which is preliminary data.</text>
</comment>
<dbReference type="GO" id="GO:0008270">
    <property type="term" value="F:zinc ion binding"/>
    <property type="evidence" value="ECO:0007669"/>
    <property type="project" value="UniProtKB-KW"/>
</dbReference>
<dbReference type="PANTHER" id="PTHR39953:SF1">
    <property type="entry name" value="RE54151P"/>
    <property type="match status" value="1"/>
</dbReference>
<evidence type="ECO:0000259" key="6">
    <source>
        <dbReference type="PROSITE" id="PS50966"/>
    </source>
</evidence>
<evidence type="ECO:0000256" key="4">
    <source>
        <dbReference type="ARBA" id="ARBA00022839"/>
    </source>
</evidence>
<dbReference type="Pfam" id="PF01771">
    <property type="entry name" value="Viral_alk_exo"/>
    <property type="match status" value="1"/>
</dbReference>
<keyword evidence="5" id="KW-0862">Zinc</keyword>
<protein>
    <recommendedName>
        <fullName evidence="6">SWIM-type domain-containing protein</fullName>
    </recommendedName>
</protein>
<proteinExistence type="predicted"/>
<gene>
    <name evidence="7" type="ORF">NQ315_013492</name>
</gene>
<name>A0AAV8V8L4_9CUCU</name>
<dbReference type="PANTHER" id="PTHR39953">
    <property type="entry name" value="RE54151P"/>
    <property type="match status" value="1"/>
</dbReference>
<evidence type="ECO:0000256" key="1">
    <source>
        <dbReference type="ARBA" id="ARBA00022722"/>
    </source>
</evidence>
<dbReference type="SUPFAM" id="SSF52980">
    <property type="entry name" value="Restriction endonuclease-like"/>
    <property type="match status" value="1"/>
</dbReference>
<sequence>MEPGFIKGSAENLPKVDFTMVDEFYMSNMDYLSAEVKNIKTKRSTRHSYVDNAVAYVQVKRDGPVCVVKGRITPEHRVHKKNYNVIMKVEEQEEKVLLCKCLDCSASAGGCKHAVAFLMWVHRRSEEPSVTSQDCYWRKSALSKSVKETKIMDLQALTALTFKEDNNSITTADDFIEFMKHTMTDIDCQRREFLTRDQSKSTAWYELRFGRITASRLFQASRCQTTDGALMEKNLGATRPFITEPIRRGLLLEEEVLKEVGQLRKLKIQRCGLLLDKDFPCLVLRLMDSQMNFVSK</sequence>
<feature type="domain" description="SWIM-type" evidence="6">
    <location>
        <begin position="83"/>
        <end position="122"/>
    </location>
</feature>
<keyword evidence="5" id="KW-0863">Zinc-finger</keyword>
<evidence type="ECO:0000256" key="5">
    <source>
        <dbReference type="PROSITE-ProRule" id="PRU00325"/>
    </source>
</evidence>
<evidence type="ECO:0000313" key="8">
    <source>
        <dbReference type="Proteomes" id="UP001159042"/>
    </source>
</evidence>
<dbReference type="InterPro" id="IPR007527">
    <property type="entry name" value="Znf_SWIM"/>
</dbReference>
<dbReference type="AlphaFoldDB" id="A0AAV8V8L4"/>
<dbReference type="GO" id="GO:0004519">
    <property type="term" value="F:endonuclease activity"/>
    <property type="evidence" value="ECO:0007669"/>
    <property type="project" value="UniProtKB-KW"/>
</dbReference>
<dbReference type="GO" id="GO:0006281">
    <property type="term" value="P:DNA repair"/>
    <property type="evidence" value="ECO:0007669"/>
    <property type="project" value="UniProtKB-ARBA"/>
</dbReference>
<dbReference type="InterPro" id="IPR034720">
    <property type="entry name" value="Viral_alk_exo"/>
</dbReference>
<dbReference type="PROSITE" id="PS50966">
    <property type="entry name" value="ZF_SWIM"/>
    <property type="match status" value="1"/>
</dbReference>
<dbReference type="Gene3D" id="3.90.320.10">
    <property type="match status" value="1"/>
</dbReference>
<dbReference type="GO" id="GO:0004527">
    <property type="term" value="F:exonuclease activity"/>
    <property type="evidence" value="ECO:0007669"/>
    <property type="project" value="UniProtKB-KW"/>
</dbReference>
<reference evidence="7 8" key="1">
    <citation type="journal article" date="2023" name="Insect Mol. Biol.">
        <title>Genome sequencing provides insights into the evolution of gene families encoding plant cell wall-degrading enzymes in longhorned beetles.</title>
        <authorList>
            <person name="Shin N.R."/>
            <person name="Okamura Y."/>
            <person name="Kirsch R."/>
            <person name="Pauchet Y."/>
        </authorList>
    </citation>
    <scope>NUCLEOTIDE SEQUENCE [LARGE SCALE GENOMIC DNA]</scope>
    <source>
        <strain evidence="7">EAD_L_NR</strain>
    </source>
</reference>
<dbReference type="Proteomes" id="UP001159042">
    <property type="component" value="Unassembled WGS sequence"/>
</dbReference>
<keyword evidence="5" id="KW-0479">Metal-binding</keyword>
<keyword evidence="3" id="KW-0378">Hydrolase</keyword>
<keyword evidence="4" id="KW-0269">Exonuclease</keyword>
<dbReference type="EMBL" id="JANEYG010000283">
    <property type="protein sequence ID" value="KAJ8910529.1"/>
    <property type="molecule type" value="Genomic_DNA"/>
</dbReference>
<accession>A0AAV8V8L4</accession>